<dbReference type="PROSITE" id="PS50088">
    <property type="entry name" value="ANK_REPEAT"/>
    <property type="match status" value="4"/>
</dbReference>
<protein>
    <recommendedName>
        <fullName evidence="3">Nephrocystin 3-like N-terminal domain-containing protein</fullName>
    </recommendedName>
</protein>
<comment type="caution">
    <text evidence="4">The sequence shown here is derived from an EMBL/GenBank/DDBJ whole genome shotgun (WGS) entry which is preliminary data.</text>
</comment>
<dbReference type="PROSITE" id="PS50297">
    <property type="entry name" value="ANK_REP_REGION"/>
    <property type="match status" value="3"/>
</dbReference>
<dbReference type="InterPro" id="IPR002110">
    <property type="entry name" value="Ankyrin_rpt"/>
</dbReference>
<dbReference type="InterPro" id="IPR027417">
    <property type="entry name" value="P-loop_NTPase"/>
</dbReference>
<keyword evidence="1" id="KW-0677">Repeat</keyword>
<dbReference type="SMART" id="SM00248">
    <property type="entry name" value="ANK"/>
    <property type="match status" value="4"/>
</dbReference>
<feature type="repeat" description="ANK" evidence="2">
    <location>
        <begin position="884"/>
        <end position="916"/>
    </location>
</feature>
<name>A0A8H3PF49_9LECA</name>
<feature type="repeat" description="ANK" evidence="2">
    <location>
        <begin position="851"/>
        <end position="883"/>
    </location>
</feature>
<accession>A0A8H3PF49</accession>
<feature type="repeat" description="ANK" evidence="2">
    <location>
        <begin position="917"/>
        <end position="949"/>
    </location>
</feature>
<dbReference type="AlphaFoldDB" id="A0A8H3PF49"/>
<dbReference type="SUPFAM" id="SSF48403">
    <property type="entry name" value="Ankyrin repeat"/>
    <property type="match status" value="1"/>
</dbReference>
<reference evidence="4" key="1">
    <citation type="submission" date="2021-03" db="EMBL/GenBank/DDBJ databases">
        <authorList>
            <person name="Tagirdzhanova G."/>
        </authorList>
    </citation>
    <scope>NUCLEOTIDE SEQUENCE</scope>
</reference>
<keyword evidence="2" id="KW-0040">ANK repeat</keyword>
<dbReference type="SUPFAM" id="SSF52540">
    <property type="entry name" value="P-loop containing nucleoside triphosphate hydrolases"/>
    <property type="match status" value="1"/>
</dbReference>
<proteinExistence type="predicted"/>
<keyword evidence="5" id="KW-1185">Reference proteome</keyword>
<evidence type="ECO:0000259" key="3">
    <source>
        <dbReference type="Pfam" id="PF24883"/>
    </source>
</evidence>
<dbReference type="PANTHER" id="PTHR10039">
    <property type="entry name" value="AMELOGENIN"/>
    <property type="match status" value="1"/>
</dbReference>
<organism evidence="4 5">
    <name type="scientific">Imshaugia aleurites</name>
    <dbReference type="NCBI Taxonomy" id="172621"/>
    <lineage>
        <taxon>Eukaryota</taxon>
        <taxon>Fungi</taxon>
        <taxon>Dikarya</taxon>
        <taxon>Ascomycota</taxon>
        <taxon>Pezizomycotina</taxon>
        <taxon>Lecanoromycetes</taxon>
        <taxon>OSLEUM clade</taxon>
        <taxon>Lecanoromycetidae</taxon>
        <taxon>Lecanorales</taxon>
        <taxon>Lecanorineae</taxon>
        <taxon>Parmeliaceae</taxon>
        <taxon>Imshaugia</taxon>
    </lineage>
</organism>
<dbReference type="Pfam" id="PF12796">
    <property type="entry name" value="Ank_2"/>
    <property type="match status" value="2"/>
</dbReference>
<dbReference type="InterPro" id="IPR036770">
    <property type="entry name" value="Ankyrin_rpt-contain_sf"/>
</dbReference>
<dbReference type="Proteomes" id="UP000664534">
    <property type="component" value="Unassembled WGS sequence"/>
</dbReference>
<feature type="repeat" description="ANK" evidence="2">
    <location>
        <begin position="814"/>
        <end position="846"/>
    </location>
</feature>
<sequence>MAVEAFGLAASLASLIEISGTLVAAGYGYISKVAHAPSRMRMVLSEVSSVNLVLGRLDEHVATTSASTSTSVLHVLSRNGVFEDCSNILRKLDGTIRICMAESEAQSSKSEAKAFIKRAIWPMKEKETEETLKHLDRLRSVLSDAIVQDSAASLHRLEETTQLLHQTTTEMASTQRHAELMAWVCPYDGDPFDNYQAALKRRQPGTGGWLTESDSFRIWSQHDDGIFWLRGLPGCGKTVLASTVIEYMQSSLITKNENIALAYFYIDYRNPAKQNLEACLGTLVRQMLDHNPQGMERLERWSRQKQRGLSRILTSSDYVGILRDLANLQSKVYIVLDALDEAPDPEAFVDALKQLSGRNYGTPIAVLVSSRNSASLESLLMPSVTNHVFVSNEDNDDVQLFIAAEVNRRFASGKLKVPDVELINLTTRKLAARADGLFLQANLLLDFVFAGRTSRSIRNALTELPNGLEETYETVLKRTTNLNRHHVSEIKRSLQWLSMSFVPLTPAMLVEAAAIDPGDRRLDPEAFIDEVELVGMLSSLVLLDWNHTPPIVSLAHRTVLEYLQSQSILQSDMFYYHIDARETHRYLAETSMQYLSFQESAEHLMRAARFRPAQTAFRSHYHDPFGTATTLLGAPYFASEPAGYHGVQNSSFLQQHSELHHHGSSSGQDKAAQDATRIGPCLMHVSQEQALLNYVANLWPEHLKSAEYTTKNFTKSMVPRLQWYLYSRQGNGFLYEAWEAFQRRRLSSSLYSIGPFRTFDHQISLFRQLLKSSYFNYIGHETTQNPFFYTVLFGLDDCFSLLENQYDVNLTFRGGWTPLTVAAASGSFSIAEKLVEVGADVNKAADMDERNGLTPLHIAAELGLENLVTLFLAHGASVTSLTKTMTTPFYRAARGGSLEVLQLLHDAGSDVNAPSWDEWTPLMEAAGFSNRDAVDLMLSWGADPEFRNNLGESAIDMALGDESVVAQLREAATKHLPKPVNPQTILQREDMMKAVSIRRMDRDGVPKS</sequence>
<dbReference type="Gene3D" id="1.25.40.20">
    <property type="entry name" value="Ankyrin repeat-containing domain"/>
    <property type="match status" value="2"/>
</dbReference>
<feature type="domain" description="Nephrocystin 3-like N-terminal" evidence="3">
    <location>
        <begin position="205"/>
        <end position="371"/>
    </location>
</feature>
<dbReference type="InterPro" id="IPR056884">
    <property type="entry name" value="NPHP3-like_N"/>
</dbReference>
<evidence type="ECO:0000256" key="1">
    <source>
        <dbReference type="ARBA" id="ARBA00022737"/>
    </source>
</evidence>
<evidence type="ECO:0000313" key="5">
    <source>
        <dbReference type="Proteomes" id="UP000664534"/>
    </source>
</evidence>
<dbReference type="EMBL" id="CAJPDT010000124">
    <property type="protein sequence ID" value="CAF9939871.1"/>
    <property type="molecule type" value="Genomic_DNA"/>
</dbReference>
<evidence type="ECO:0000256" key="2">
    <source>
        <dbReference type="PROSITE-ProRule" id="PRU00023"/>
    </source>
</evidence>
<gene>
    <name evidence="4" type="ORF">IMSHALPRED_001667</name>
</gene>
<dbReference type="Pfam" id="PF24883">
    <property type="entry name" value="NPHP3_N"/>
    <property type="match status" value="1"/>
</dbReference>
<dbReference type="OrthoDB" id="195446at2759"/>
<evidence type="ECO:0000313" key="4">
    <source>
        <dbReference type="EMBL" id="CAF9939871.1"/>
    </source>
</evidence>
<dbReference type="Gene3D" id="3.40.50.300">
    <property type="entry name" value="P-loop containing nucleotide triphosphate hydrolases"/>
    <property type="match status" value="1"/>
</dbReference>
<dbReference type="PANTHER" id="PTHR10039:SF16">
    <property type="entry name" value="GPI INOSITOL-DEACYLASE"/>
    <property type="match status" value="1"/>
</dbReference>